<reference evidence="1 2" key="1">
    <citation type="submission" date="2018-11" db="EMBL/GenBank/DDBJ databases">
        <authorList>
            <person name="Kleinhagauer T."/>
            <person name="Glaeser S.P."/>
            <person name="Spergser J."/>
            <person name="Ruckert C."/>
            <person name="Kaempfer P."/>
            <person name="Busse H.-J."/>
        </authorList>
    </citation>
    <scope>NUCLEOTIDE SEQUENCE [LARGE SCALE GENOMIC DNA]</scope>
    <source>
        <strain evidence="1 2">200CH</strain>
    </source>
</reference>
<keyword evidence="2" id="KW-1185">Reference proteome</keyword>
<accession>A0A3G6J5M4</accession>
<dbReference type="EMBL" id="CP033896">
    <property type="protein sequence ID" value="AZA13236.1"/>
    <property type="molecule type" value="Genomic_DNA"/>
</dbReference>
<dbReference type="Proteomes" id="UP000269019">
    <property type="component" value="Chromosome"/>
</dbReference>
<dbReference type="AlphaFoldDB" id="A0A3G6J5M4"/>
<dbReference type="KEGG" id="ccho:CCHOA_04135"/>
<sequence>MRRFEINIPSGGFSISPTWLLEHRSGTSIHSTIALASFITDAPREDELTCSLPWSEAMNSYFCYLPESDDVEGIQLKAGKSFIVDQPCTMVFELRSWPGGAFTEAEHVQGLMNFSPAAPGTQRARLTKVEECGRHA</sequence>
<name>A0A3G6J5M4_9CORY</name>
<gene>
    <name evidence="1" type="ORF">CCHOA_04135</name>
</gene>
<evidence type="ECO:0000313" key="1">
    <source>
        <dbReference type="EMBL" id="AZA13236.1"/>
    </source>
</evidence>
<proteinExistence type="predicted"/>
<evidence type="ECO:0000313" key="2">
    <source>
        <dbReference type="Proteomes" id="UP000269019"/>
    </source>
</evidence>
<protein>
    <submittedName>
        <fullName evidence="1">Uncharacterized protein</fullName>
    </submittedName>
</protein>
<organism evidence="1 2">
    <name type="scientific">Corynebacterium choanae</name>
    <dbReference type="NCBI Taxonomy" id="1862358"/>
    <lineage>
        <taxon>Bacteria</taxon>
        <taxon>Bacillati</taxon>
        <taxon>Actinomycetota</taxon>
        <taxon>Actinomycetes</taxon>
        <taxon>Mycobacteriales</taxon>
        <taxon>Corynebacteriaceae</taxon>
        <taxon>Corynebacterium</taxon>
    </lineage>
</organism>